<dbReference type="Gene3D" id="3.90.1720.10">
    <property type="entry name" value="endopeptidase domain like (from Nostoc punctiforme)"/>
    <property type="match status" value="1"/>
</dbReference>
<gene>
    <name evidence="10" type="ORF">CSX02_10920</name>
</gene>
<keyword evidence="5" id="KW-0788">Thiol protease</keyword>
<sequence length="410" mass="45893">MRFFLKQKNQKWMRACALLLATVLLATLPITREKSKEVFADTREEWEDAKKELQETIDEIDDLESQAEQSKEDLEKASAALNKLIAAQEKLERRISACQDEIDENNIKLAAAQKKVDEEYESMKLRIQFMYENSSANSVWSAIISAGNFSEVLNRLEYITQVHETDRQLMDNYQLALEEVEKVSEELASNMEELLEMQSDYQKQQVAAEKTVKMLEKEQATYASQIANAKDKKEEYEESVSELGARVRAEEAAAAGQNADDYEGGGSGKGGLGDAGYLTDDSNDPSNRTSVSGEELVAYARQFVGAHYKWGGDVITYDWSSDKGIDCSGFVHMVYGHFGISTPRYSQSFKSVGQPVSYNNMRAGDVIVYPGHVAIYIGNGCIVEAQGSRQGVTDNRRADCHTITAIRRLI</sequence>
<evidence type="ECO:0000256" key="4">
    <source>
        <dbReference type="ARBA" id="ARBA00022801"/>
    </source>
</evidence>
<protein>
    <recommendedName>
        <fullName evidence="9">NlpC/P60 domain-containing protein</fullName>
    </recommendedName>
</protein>
<evidence type="ECO:0000256" key="3">
    <source>
        <dbReference type="ARBA" id="ARBA00022729"/>
    </source>
</evidence>
<dbReference type="PROSITE" id="PS51935">
    <property type="entry name" value="NLPC_P60"/>
    <property type="match status" value="1"/>
</dbReference>
<dbReference type="InterPro" id="IPR057309">
    <property type="entry name" value="PcsB_CC"/>
</dbReference>
<evidence type="ECO:0000256" key="5">
    <source>
        <dbReference type="ARBA" id="ARBA00022807"/>
    </source>
</evidence>
<keyword evidence="4" id="KW-0378">Hydrolase</keyword>
<evidence type="ECO:0000256" key="6">
    <source>
        <dbReference type="SAM" id="Coils"/>
    </source>
</evidence>
<evidence type="ECO:0000313" key="11">
    <source>
        <dbReference type="Proteomes" id="UP000224563"/>
    </source>
</evidence>
<dbReference type="SUPFAM" id="SSF54001">
    <property type="entry name" value="Cysteine proteinases"/>
    <property type="match status" value="1"/>
</dbReference>
<keyword evidence="3 8" id="KW-0732">Signal</keyword>
<feature type="domain" description="NlpC/P60" evidence="9">
    <location>
        <begin position="290"/>
        <end position="410"/>
    </location>
</feature>
<dbReference type="GO" id="GO:0008234">
    <property type="term" value="F:cysteine-type peptidase activity"/>
    <property type="evidence" value="ECO:0007669"/>
    <property type="project" value="UniProtKB-KW"/>
</dbReference>
<dbReference type="Pfam" id="PF24568">
    <property type="entry name" value="CC_PcsB"/>
    <property type="match status" value="1"/>
</dbReference>
<evidence type="ECO:0000256" key="1">
    <source>
        <dbReference type="ARBA" id="ARBA00007074"/>
    </source>
</evidence>
<dbReference type="Pfam" id="PF00877">
    <property type="entry name" value="NLPC_P60"/>
    <property type="match status" value="1"/>
</dbReference>
<comment type="similarity">
    <text evidence="1">Belongs to the peptidase C40 family.</text>
</comment>
<keyword evidence="2" id="KW-0645">Protease</keyword>
<dbReference type="GO" id="GO:0006508">
    <property type="term" value="P:proteolysis"/>
    <property type="evidence" value="ECO:0007669"/>
    <property type="project" value="UniProtKB-KW"/>
</dbReference>
<evidence type="ECO:0000256" key="2">
    <source>
        <dbReference type="ARBA" id="ARBA00022670"/>
    </source>
</evidence>
<evidence type="ECO:0000256" key="7">
    <source>
        <dbReference type="SAM" id="MobiDB-lite"/>
    </source>
</evidence>
<feature type="chain" id="PRO_5039691654" description="NlpC/P60 domain-containing protein" evidence="8">
    <location>
        <begin position="27"/>
        <end position="410"/>
    </location>
</feature>
<comment type="caution">
    <text evidence="10">The sequence shown here is derived from an EMBL/GenBank/DDBJ whole genome shotgun (WGS) entry which is preliminary data.</text>
</comment>
<feature type="region of interest" description="Disordered" evidence="7">
    <location>
        <begin position="251"/>
        <end position="291"/>
    </location>
</feature>
<dbReference type="Proteomes" id="UP000224563">
    <property type="component" value="Unassembled WGS sequence"/>
</dbReference>
<organism evidence="10 11">
    <name type="scientific">Agathobacter ruminis</name>
    <dbReference type="NCBI Taxonomy" id="1712665"/>
    <lineage>
        <taxon>Bacteria</taxon>
        <taxon>Bacillati</taxon>
        <taxon>Bacillota</taxon>
        <taxon>Clostridia</taxon>
        <taxon>Lachnospirales</taxon>
        <taxon>Lachnospiraceae</taxon>
        <taxon>Agathobacter</taxon>
    </lineage>
</organism>
<accession>A0A2G3E129</accession>
<keyword evidence="11" id="KW-1185">Reference proteome</keyword>
<dbReference type="EMBL" id="PDYG01000112">
    <property type="protein sequence ID" value="PHU36850.1"/>
    <property type="molecule type" value="Genomic_DNA"/>
</dbReference>
<feature type="coiled-coil region" evidence="6">
    <location>
        <begin position="36"/>
        <end position="115"/>
    </location>
</feature>
<dbReference type="InterPro" id="IPR051202">
    <property type="entry name" value="Peptidase_C40"/>
</dbReference>
<reference evidence="10 11" key="1">
    <citation type="submission" date="2017-10" db="EMBL/GenBank/DDBJ databases">
        <title>Resolving the taxonomy of Roseburia spp., Eubacterium rectale and Agathobacter spp. through phylogenomic analysis.</title>
        <authorList>
            <person name="Sheridan P.O."/>
            <person name="Walker A.W."/>
            <person name="Duncan S.H."/>
            <person name="Scott K.P."/>
            <person name="Toole P.W.O."/>
            <person name="Luis P."/>
            <person name="Flint H.J."/>
        </authorList>
    </citation>
    <scope>NUCLEOTIDE SEQUENCE [LARGE SCALE GENOMIC DNA]</scope>
    <source>
        <strain evidence="10 11">JK623</strain>
    </source>
</reference>
<proteinExistence type="inferred from homology"/>
<dbReference type="PANTHER" id="PTHR47053">
    <property type="entry name" value="MUREIN DD-ENDOPEPTIDASE MEPH-RELATED"/>
    <property type="match status" value="1"/>
</dbReference>
<evidence type="ECO:0000313" key="10">
    <source>
        <dbReference type="EMBL" id="PHU36850.1"/>
    </source>
</evidence>
<dbReference type="AlphaFoldDB" id="A0A2G3E129"/>
<dbReference type="InterPro" id="IPR000064">
    <property type="entry name" value="NLP_P60_dom"/>
</dbReference>
<feature type="signal peptide" evidence="8">
    <location>
        <begin position="1"/>
        <end position="26"/>
    </location>
</feature>
<reference evidence="10 11" key="2">
    <citation type="submission" date="2017-10" db="EMBL/GenBank/DDBJ databases">
        <authorList>
            <person name="Banno H."/>
            <person name="Chua N.-H."/>
        </authorList>
    </citation>
    <scope>NUCLEOTIDE SEQUENCE [LARGE SCALE GENOMIC DNA]</scope>
    <source>
        <strain evidence="10 11">JK623</strain>
    </source>
</reference>
<dbReference type="RefSeq" id="WP_031543531.1">
    <property type="nucleotide sequence ID" value="NZ_PDYG01000112.1"/>
</dbReference>
<dbReference type="Gene3D" id="6.10.250.3150">
    <property type="match status" value="1"/>
</dbReference>
<dbReference type="InterPro" id="IPR038765">
    <property type="entry name" value="Papain-like_cys_pep_sf"/>
</dbReference>
<feature type="compositionally biased region" description="Gly residues" evidence="7">
    <location>
        <begin position="264"/>
        <end position="274"/>
    </location>
</feature>
<name>A0A2G3E129_9FIRM</name>
<evidence type="ECO:0000256" key="8">
    <source>
        <dbReference type="SAM" id="SignalP"/>
    </source>
</evidence>
<dbReference type="PANTHER" id="PTHR47053:SF1">
    <property type="entry name" value="MUREIN DD-ENDOPEPTIDASE MEPH-RELATED"/>
    <property type="match status" value="1"/>
</dbReference>
<evidence type="ECO:0000259" key="9">
    <source>
        <dbReference type="PROSITE" id="PS51935"/>
    </source>
</evidence>
<keyword evidence="6" id="KW-0175">Coiled coil</keyword>